<keyword evidence="5" id="KW-0479">Metal-binding</keyword>
<keyword evidence="12" id="KW-1185">Reference proteome</keyword>
<dbReference type="EMBL" id="JAUTWS010000021">
    <property type="protein sequence ID" value="MDO9710834.1"/>
    <property type="molecule type" value="Genomic_DNA"/>
</dbReference>
<evidence type="ECO:0000313" key="12">
    <source>
        <dbReference type="Proteomes" id="UP001243009"/>
    </source>
</evidence>
<evidence type="ECO:0000256" key="3">
    <source>
        <dbReference type="ARBA" id="ARBA00022679"/>
    </source>
</evidence>
<keyword evidence="7" id="KW-0067">ATP-binding</keyword>
<evidence type="ECO:0000256" key="6">
    <source>
        <dbReference type="ARBA" id="ARBA00022741"/>
    </source>
</evidence>
<comment type="cofactor">
    <cofactor evidence="1">
        <name>Mg(2+)</name>
        <dbReference type="ChEBI" id="CHEBI:18420"/>
    </cofactor>
</comment>
<dbReference type="PANTHER" id="PTHR33571:SF12">
    <property type="entry name" value="BSL3053 PROTEIN"/>
    <property type="match status" value="1"/>
</dbReference>
<feature type="domain" description="Polymerase nucleotidyl transferase" evidence="10">
    <location>
        <begin position="16"/>
        <end position="85"/>
    </location>
</feature>
<keyword evidence="4" id="KW-0548">Nucleotidyltransferase</keyword>
<evidence type="ECO:0000256" key="2">
    <source>
        <dbReference type="ARBA" id="ARBA00022649"/>
    </source>
</evidence>
<organism evidence="11 12">
    <name type="scientific">Paracraurococcus lichenis</name>
    <dbReference type="NCBI Taxonomy" id="3064888"/>
    <lineage>
        <taxon>Bacteria</taxon>
        <taxon>Pseudomonadati</taxon>
        <taxon>Pseudomonadota</taxon>
        <taxon>Alphaproteobacteria</taxon>
        <taxon>Acetobacterales</taxon>
        <taxon>Roseomonadaceae</taxon>
        <taxon>Paracraurococcus</taxon>
    </lineage>
</organism>
<reference evidence="11 12" key="1">
    <citation type="submission" date="2023-08" db="EMBL/GenBank/DDBJ databases">
        <title>The draft genome sequence of Paracraurococcus sp. LOR1-02.</title>
        <authorList>
            <person name="Kingkaew E."/>
            <person name="Tanasupawat S."/>
        </authorList>
    </citation>
    <scope>NUCLEOTIDE SEQUENCE [LARGE SCALE GENOMIC DNA]</scope>
    <source>
        <strain evidence="11 12">LOR1-02</strain>
    </source>
</reference>
<comment type="caution">
    <text evidence="11">The sequence shown here is derived from an EMBL/GenBank/DDBJ whole genome shotgun (WGS) entry which is preliminary data.</text>
</comment>
<dbReference type="SUPFAM" id="SSF81301">
    <property type="entry name" value="Nucleotidyltransferase"/>
    <property type="match status" value="1"/>
</dbReference>
<dbReference type="Gene3D" id="3.30.460.10">
    <property type="entry name" value="Beta Polymerase, domain 2"/>
    <property type="match status" value="1"/>
</dbReference>
<dbReference type="Proteomes" id="UP001243009">
    <property type="component" value="Unassembled WGS sequence"/>
</dbReference>
<evidence type="ECO:0000259" key="10">
    <source>
        <dbReference type="Pfam" id="PF01909"/>
    </source>
</evidence>
<proteinExistence type="inferred from homology"/>
<dbReference type="RefSeq" id="WP_305105692.1">
    <property type="nucleotide sequence ID" value="NZ_JAUTWS010000021.1"/>
</dbReference>
<dbReference type="InterPro" id="IPR052038">
    <property type="entry name" value="Type-VII_TA_antitoxin"/>
</dbReference>
<evidence type="ECO:0000256" key="7">
    <source>
        <dbReference type="ARBA" id="ARBA00022840"/>
    </source>
</evidence>
<evidence type="ECO:0000256" key="1">
    <source>
        <dbReference type="ARBA" id="ARBA00001946"/>
    </source>
</evidence>
<evidence type="ECO:0000256" key="5">
    <source>
        <dbReference type="ARBA" id="ARBA00022723"/>
    </source>
</evidence>
<sequence>MRRDEAIARLKGQEAALRRLGVTGLWLFGSVARDEAGPRSDVDLFLDYEKGRLGLFGLMEAQDLAAAALGRKADVTTRDALHPVIRPGVEAAAIQVF</sequence>
<keyword evidence="8" id="KW-0460">Magnesium</keyword>
<name>A0ABT9E3X0_9PROT</name>
<keyword evidence="6" id="KW-0547">Nucleotide-binding</keyword>
<dbReference type="Pfam" id="PF01909">
    <property type="entry name" value="NTP_transf_2"/>
    <property type="match status" value="1"/>
</dbReference>
<dbReference type="InterPro" id="IPR043519">
    <property type="entry name" value="NT_sf"/>
</dbReference>
<comment type="similarity">
    <text evidence="9">Belongs to the MntA antitoxin family.</text>
</comment>
<evidence type="ECO:0000256" key="9">
    <source>
        <dbReference type="ARBA" id="ARBA00038276"/>
    </source>
</evidence>
<dbReference type="PANTHER" id="PTHR33571">
    <property type="entry name" value="SSL8005 PROTEIN"/>
    <property type="match status" value="1"/>
</dbReference>
<protein>
    <submittedName>
        <fullName evidence="11">Nucleotidyltransferase domain-containing protein</fullName>
    </submittedName>
</protein>
<gene>
    <name evidence="11" type="ORF">Q7A36_20960</name>
</gene>
<dbReference type="CDD" id="cd05403">
    <property type="entry name" value="NT_KNTase_like"/>
    <property type="match status" value="1"/>
</dbReference>
<keyword evidence="3" id="KW-0808">Transferase</keyword>
<evidence type="ECO:0000313" key="11">
    <source>
        <dbReference type="EMBL" id="MDO9710834.1"/>
    </source>
</evidence>
<dbReference type="InterPro" id="IPR002934">
    <property type="entry name" value="Polymerase_NTP_transf_dom"/>
</dbReference>
<accession>A0ABT9E3X0</accession>
<evidence type="ECO:0000256" key="4">
    <source>
        <dbReference type="ARBA" id="ARBA00022695"/>
    </source>
</evidence>
<evidence type="ECO:0000256" key="8">
    <source>
        <dbReference type="ARBA" id="ARBA00022842"/>
    </source>
</evidence>
<keyword evidence="2" id="KW-1277">Toxin-antitoxin system</keyword>